<reference evidence="1" key="1">
    <citation type="submission" date="2021-01" db="EMBL/GenBank/DDBJ databases">
        <authorList>
            <person name="Corre E."/>
            <person name="Pelletier E."/>
            <person name="Niang G."/>
            <person name="Scheremetjew M."/>
            <person name="Finn R."/>
            <person name="Kale V."/>
            <person name="Holt S."/>
            <person name="Cochrane G."/>
            <person name="Meng A."/>
            <person name="Brown T."/>
            <person name="Cohen L."/>
        </authorList>
    </citation>
    <scope>NUCLEOTIDE SEQUENCE</scope>
    <source>
        <strain evidence="1">CCCM811</strain>
    </source>
</reference>
<proteinExistence type="predicted"/>
<organism evidence="1">
    <name type="scientific">Lotharella globosa</name>
    <dbReference type="NCBI Taxonomy" id="91324"/>
    <lineage>
        <taxon>Eukaryota</taxon>
        <taxon>Sar</taxon>
        <taxon>Rhizaria</taxon>
        <taxon>Cercozoa</taxon>
        <taxon>Chlorarachniophyceae</taxon>
        <taxon>Lotharella</taxon>
    </lineage>
</organism>
<dbReference type="AlphaFoldDB" id="A0A7S3Y8L7"/>
<protein>
    <submittedName>
        <fullName evidence="1">Uncharacterized protein</fullName>
    </submittedName>
</protein>
<gene>
    <name evidence="1" type="ORF">LGLO00237_LOCUS485</name>
</gene>
<accession>A0A7S3Y8L7</accession>
<evidence type="ECO:0000313" key="1">
    <source>
        <dbReference type="EMBL" id="CAE0644060.1"/>
    </source>
</evidence>
<dbReference type="EMBL" id="HBIV01000690">
    <property type="protein sequence ID" value="CAE0644060.1"/>
    <property type="molecule type" value="Transcribed_RNA"/>
</dbReference>
<sequence length="235" mass="25839">MRATTSRLATSKNFNNRALTRMGTRYNTAATDVSKETKGSDAYDAMLTNTQIKQHSITRGEAMVKLLLDAKAEPGYLDNEFKSAFDFAQHNSYLSLLLEKSEKEVVFSPRSPNEDKYAATIEASAARPSNSAKVPHDGKHHPLGVGPEDLGDANFLDHSPVASPAASPGMARWMMGDSPLTVKKSLVKKSFPFLRRAPKNVKPPDQNLPYADPISRGRTLRCVFCCCYSCGMHID</sequence>
<name>A0A7S3Y8L7_9EUKA</name>